<feature type="compositionally biased region" description="Polar residues" evidence="16">
    <location>
        <begin position="1619"/>
        <end position="1629"/>
    </location>
</feature>
<dbReference type="SMART" id="SM00490">
    <property type="entry name" value="HELICc"/>
    <property type="match status" value="1"/>
</dbReference>
<keyword evidence="13" id="KW-0539">Nucleus</keyword>
<feature type="compositionally biased region" description="Polar residues" evidence="16">
    <location>
        <begin position="686"/>
        <end position="699"/>
    </location>
</feature>
<comment type="subcellular location">
    <subcellularLocation>
        <location evidence="1 14">Nucleus</location>
    </subcellularLocation>
</comment>
<dbReference type="GO" id="GO:0006338">
    <property type="term" value="P:chromatin remodeling"/>
    <property type="evidence" value="ECO:0007669"/>
    <property type="project" value="UniProtKB-UniRule"/>
</dbReference>
<feature type="region of interest" description="Disordered" evidence="16">
    <location>
        <begin position="686"/>
        <end position="721"/>
    </location>
</feature>
<dbReference type="PANTHER" id="PTHR45685:SF2">
    <property type="entry name" value="CHROMATIN-REMODELING ATPASE INO80"/>
    <property type="match status" value="1"/>
</dbReference>
<dbReference type="PANTHER" id="PTHR45685">
    <property type="entry name" value="HELICASE SRCAP-RELATED"/>
    <property type="match status" value="1"/>
</dbReference>
<evidence type="ECO:0000256" key="7">
    <source>
        <dbReference type="ARBA" id="ARBA00022840"/>
    </source>
</evidence>
<evidence type="ECO:0000256" key="3">
    <source>
        <dbReference type="ARBA" id="ARBA00019805"/>
    </source>
</evidence>
<dbReference type="InterPro" id="IPR001650">
    <property type="entry name" value="Helicase_C-like"/>
</dbReference>
<keyword evidence="21" id="KW-1185">Reference proteome</keyword>
<evidence type="ECO:0000256" key="16">
    <source>
        <dbReference type="SAM" id="MobiDB-lite"/>
    </source>
</evidence>
<evidence type="ECO:0000313" key="20">
    <source>
        <dbReference type="EMBL" id="RHZ78787.1"/>
    </source>
</evidence>
<dbReference type="InterPro" id="IPR038718">
    <property type="entry name" value="SNF2-like_sf"/>
</dbReference>
<feature type="domain" description="Helicase C-terminal" evidence="18">
    <location>
        <begin position="1393"/>
        <end position="1553"/>
    </location>
</feature>
<evidence type="ECO:0000256" key="11">
    <source>
        <dbReference type="ARBA" id="ARBA00023163"/>
    </source>
</evidence>
<keyword evidence="15" id="KW-0175">Coiled coil</keyword>
<keyword evidence="10" id="KW-0010">Activator</keyword>
<dbReference type="Gene3D" id="3.40.50.10810">
    <property type="entry name" value="Tandem AAA-ATPase domain"/>
    <property type="match status" value="1"/>
</dbReference>
<dbReference type="GO" id="GO:0005524">
    <property type="term" value="F:ATP binding"/>
    <property type="evidence" value="ECO:0007669"/>
    <property type="project" value="UniProtKB-UniRule"/>
</dbReference>
<feature type="compositionally biased region" description="Pro residues" evidence="16">
    <location>
        <begin position="286"/>
        <end position="298"/>
    </location>
</feature>
<feature type="compositionally biased region" description="Basic and acidic residues" evidence="16">
    <location>
        <begin position="1570"/>
        <end position="1581"/>
    </location>
</feature>
<feature type="region of interest" description="Disordered" evidence="16">
    <location>
        <begin position="76"/>
        <end position="127"/>
    </location>
</feature>
<dbReference type="PROSITE" id="PS51192">
    <property type="entry name" value="HELICASE_ATP_BIND_1"/>
    <property type="match status" value="1"/>
</dbReference>
<accession>A0A397IUT5</accession>
<dbReference type="GO" id="GO:0031011">
    <property type="term" value="C:Ino80 complex"/>
    <property type="evidence" value="ECO:0007669"/>
    <property type="project" value="UniProtKB-UniRule"/>
</dbReference>
<feature type="compositionally biased region" description="Basic and acidic residues" evidence="16">
    <location>
        <begin position="1601"/>
        <end position="1610"/>
    </location>
</feature>
<dbReference type="InterPro" id="IPR050520">
    <property type="entry name" value="INO80/SWR1_helicase"/>
</dbReference>
<dbReference type="InterPro" id="IPR014001">
    <property type="entry name" value="Helicase_ATP-bd"/>
</dbReference>
<feature type="region of interest" description="Disordered" evidence="16">
    <location>
        <begin position="1"/>
        <end position="64"/>
    </location>
</feature>
<dbReference type="InterPro" id="IPR000330">
    <property type="entry name" value="SNF2_N"/>
</dbReference>
<keyword evidence="8" id="KW-0805">Transcription regulation</keyword>
<feature type="compositionally biased region" description="Basic and acidic residues" evidence="16">
    <location>
        <begin position="410"/>
        <end position="422"/>
    </location>
</feature>
<dbReference type="Gene3D" id="3.40.50.300">
    <property type="entry name" value="P-loop containing nucleotide triphosphate hydrolases"/>
    <property type="match status" value="1"/>
</dbReference>
<evidence type="ECO:0000256" key="9">
    <source>
        <dbReference type="ARBA" id="ARBA00023125"/>
    </source>
</evidence>
<dbReference type="SMART" id="SM00487">
    <property type="entry name" value="DEXDc"/>
    <property type="match status" value="1"/>
</dbReference>
<keyword evidence="4" id="KW-0547">Nucleotide-binding</keyword>
<feature type="compositionally biased region" description="Basic residues" evidence="16">
    <location>
        <begin position="1582"/>
        <end position="1592"/>
    </location>
</feature>
<feature type="compositionally biased region" description="Polar residues" evidence="16">
    <location>
        <begin position="116"/>
        <end position="127"/>
    </location>
</feature>
<comment type="function">
    <text evidence="14">ATPase component of the INO80 complex which remodels chromatin by shifting nucleosomes and is involved in DNA repair.</text>
</comment>
<feature type="compositionally biased region" description="Polar residues" evidence="16">
    <location>
        <begin position="339"/>
        <end position="351"/>
    </location>
</feature>
<evidence type="ECO:0000256" key="13">
    <source>
        <dbReference type="ARBA" id="ARBA00023242"/>
    </source>
</evidence>
<dbReference type="GO" id="GO:0042393">
    <property type="term" value="F:histone binding"/>
    <property type="evidence" value="ECO:0007669"/>
    <property type="project" value="TreeGrafter"/>
</dbReference>
<comment type="subunit">
    <text evidence="14">Component of the INO80 chromatin-remodeling complex.</text>
</comment>
<protein>
    <recommendedName>
        <fullName evidence="3 14">Chromatin-remodeling ATPase INO80</fullName>
        <ecNumber evidence="14">3.6.4.-</ecNumber>
    </recommendedName>
</protein>
<evidence type="ECO:0000256" key="4">
    <source>
        <dbReference type="ARBA" id="ARBA00022741"/>
    </source>
</evidence>
<dbReference type="Proteomes" id="UP000266861">
    <property type="component" value="Unassembled WGS sequence"/>
</dbReference>
<dbReference type="CDD" id="cd18793">
    <property type="entry name" value="SF2_C_SNF"/>
    <property type="match status" value="1"/>
</dbReference>
<comment type="domain">
    <text evidence="14">The DBINO region is involved in binding to DNA.</text>
</comment>
<evidence type="ECO:0000259" key="17">
    <source>
        <dbReference type="PROSITE" id="PS51192"/>
    </source>
</evidence>
<comment type="caution">
    <text evidence="20">The sequence shown here is derived from an EMBL/GenBank/DDBJ whole genome shotgun (WGS) entry which is preliminary data.</text>
</comment>
<comment type="similarity">
    <text evidence="2 14">Belongs to the SNF2/RAD54 helicase family.</text>
</comment>
<dbReference type="GO" id="GO:0016887">
    <property type="term" value="F:ATP hydrolysis activity"/>
    <property type="evidence" value="ECO:0007669"/>
    <property type="project" value="TreeGrafter"/>
</dbReference>
<evidence type="ECO:0000256" key="1">
    <source>
        <dbReference type="ARBA" id="ARBA00004123"/>
    </source>
</evidence>
<organism evidence="20 21">
    <name type="scientific">Diversispora epigaea</name>
    <dbReference type="NCBI Taxonomy" id="1348612"/>
    <lineage>
        <taxon>Eukaryota</taxon>
        <taxon>Fungi</taxon>
        <taxon>Fungi incertae sedis</taxon>
        <taxon>Mucoromycota</taxon>
        <taxon>Glomeromycotina</taxon>
        <taxon>Glomeromycetes</taxon>
        <taxon>Diversisporales</taxon>
        <taxon>Diversisporaceae</taxon>
        <taxon>Diversispora</taxon>
    </lineage>
</organism>
<keyword evidence="9 14" id="KW-0238">DNA-binding</keyword>
<keyword evidence="5 14" id="KW-0227">DNA damage</keyword>
<dbReference type="InterPro" id="IPR020838">
    <property type="entry name" value="DBINO"/>
</dbReference>
<feature type="domain" description="Helicase ATP-binding" evidence="17">
    <location>
        <begin position="825"/>
        <end position="997"/>
    </location>
</feature>
<feature type="compositionally biased region" description="Basic and acidic residues" evidence="16">
    <location>
        <begin position="513"/>
        <end position="530"/>
    </location>
</feature>
<dbReference type="FunFam" id="3.40.50.300:FF:001269">
    <property type="entry name" value="SNF2 family helicase/ATPase"/>
    <property type="match status" value="1"/>
</dbReference>
<gene>
    <name evidence="20" type="ORF">Glove_156g94</name>
</gene>
<feature type="compositionally biased region" description="Polar residues" evidence="16">
    <location>
        <begin position="315"/>
        <end position="325"/>
    </location>
</feature>
<dbReference type="Pfam" id="PF00176">
    <property type="entry name" value="SNF2-rel_dom"/>
    <property type="match status" value="1"/>
</dbReference>
<feature type="compositionally biased region" description="Low complexity" evidence="16">
    <location>
        <begin position="426"/>
        <end position="437"/>
    </location>
</feature>
<evidence type="ECO:0000256" key="5">
    <source>
        <dbReference type="ARBA" id="ARBA00022763"/>
    </source>
</evidence>
<evidence type="ECO:0000256" key="2">
    <source>
        <dbReference type="ARBA" id="ARBA00007025"/>
    </source>
</evidence>
<reference evidence="20 21" key="1">
    <citation type="submission" date="2018-08" db="EMBL/GenBank/DDBJ databases">
        <title>Genome and evolution of the arbuscular mycorrhizal fungus Diversispora epigaea (formerly Glomus versiforme) and its bacterial endosymbionts.</title>
        <authorList>
            <person name="Sun X."/>
            <person name="Fei Z."/>
            <person name="Harrison M."/>
        </authorList>
    </citation>
    <scope>NUCLEOTIDE SEQUENCE [LARGE SCALE GENOMIC DNA]</scope>
    <source>
        <strain evidence="20 21">IT104</strain>
    </source>
</reference>
<feature type="compositionally biased region" description="Basic and acidic residues" evidence="16">
    <location>
        <begin position="384"/>
        <end position="395"/>
    </location>
</feature>
<feature type="region of interest" description="Disordered" evidence="16">
    <location>
        <begin position="498"/>
        <end position="530"/>
    </location>
</feature>
<proteinExistence type="inferred from homology"/>
<dbReference type="OrthoDB" id="372624at2759"/>
<dbReference type="FunFam" id="3.40.50.10810:FF:000006">
    <property type="entry name" value="Putative DNA helicase INO80"/>
    <property type="match status" value="1"/>
</dbReference>
<evidence type="ECO:0000256" key="6">
    <source>
        <dbReference type="ARBA" id="ARBA00022801"/>
    </source>
</evidence>
<dbReference type="InterPro" id="IPR049730">
    <property type="entry name" value="SNF2/RAD54-like_C"/>
</dbReference>
<feature type="compositionally biased region" description="Polar residues" evidence="16">
    <location>
        <begin position="36"/>
        <end position="55"/>
    </location>
</feature>
<evidence type="ECO:0000256" key="15">
    <source>
        <dbReference type="SAM" id="Coils"/>
    </source>
</evidence>
<keyword evidence="11" id="KW-0804">Transcription</keyword>
<dbReference type="GO" id="GO:0006281">
    <property type="term" value="P:DNA repair"/>
    <property type="evidence" value="ECO:0007669"/>
    <property type="project" value="UniProtKB-UniRule"/>
</dbReference>
<dbReference type="Pfam" id="PF13892">
    <property type="entry name" value="DBINO"/>
    <property type="match status" value="1"/>
</dbReference>
<feature type="coiled-coil region" evidence="15">
    <location>
        <begin position="626"/>
        <end position="665"/>
    </location>
</feature>
<feature type="domain" description="DBINO" evidence="19">
    <location>
        <begin position="557"/>
        <end position="682"/>
    </location>
</feature>
<feature type="region of interest" description="Disordered" evidence="16">
    <location>
        <begin position="1570"/>
        <end position="1670"/>
    </location>
</feature>
<sequence>MSSSYNYRDRAQSSRSYSSENPSQRPPPPSNRTSSFNLNHLLNSDDQPLSHTSGHYSLPPLTSSPYSQSTLSFSSYASQTSSPHYGHSHNDFSTSPSLSHTHPIPPSIPPIQQLPYNGSSWDYSESASRQLPNNSYKLDHAPSVPTTSSTLTFFHSNINQNNINQSISQDQSNTTHHIHESKSNVLSQEPLFRPPPVMSISGLLSRDTNDDTEYSFSKLQKDSNNSGAYDEEIFDARSNVAQVQTTTDSAEEKESAASISEGSLHASDRSNEGESTGDDPNSPSMIIPPPTRKIPIPEPVNAGNGLVVKLKTNDNHPPSVSNQESQEPEKTSTSRKNNKTPTAPSTVASPLTATSSKNTRKRTSKKFQVSPKPPSRVPKSKKSSRLDVSEVEHQVANESSTSSDSSDYIITREEKTKHRQPEDSSDSSSSDSSSSGSELDERFNKELVNYMIEIYKRQKRVVDEFNKKCETKKEIVRRKFASRLVRIGVKGHISEKDAIETEGSRQKGRRTNKKESKRVNRKSDRLAGNDENEKRVVLATKLQKQQEAYEMEERRRIWKDIVRNAIPKMNKIVNQSITSRANNCRKIAVLCQKEARKAACKSCKSPKDIQTRSRQAMRQMLCFWKRNEKEERELRKKAEREALERMRVEEEMREAKRQARKLNFLITQTELYSHFVGKKIGTQAAEGNSTQTYVSTSGRTAMDQGADSSPAELNTDEDNNNLILPQSFKDIDFDEEDEEALREKARASAQNALAQVKQHTRDFDAERKIAAGGKSIDAGASNEYLDQMNFQNPSSMPSMSEIKQPSILVNVTLKDYQLKGLNWLANLYEQGINGILADEMGLGKTVQSISLMAHLAETHSIWGPFLVIAPASTLHNWQKEISEFLPSLRILPYWGTPKDRVVLRKSLNKKNLIFNKDAPFHVVITSYQLIVQDQSYFARLKWQYMILDEAQAIKSSTSARWKTLLGFHCRNRLLLTGTPIQNSMQELWALLHFIMPTLFDSHQEFSEWFSKDIESHAENKGSLNEHQLKRLHMILKPFMLRRVKKNVQNELGEKIEKEIFCLLTARQRVLYRGLREKISVAELLEKAATLPDNDNVDSLMNLVMQFRKVCNHPELFERADVVSPLSFCFYGSTWLISREESLYLPYSSRNYITYEIPKRVFRNGGFLDVPGHSSRAGSRSKILDHLMNIWRPDYIYQSLQDEQNDTFAFLKFLDTSPSEASKIFFGNLIQRWILHLLQRKYRLRKFYMRHDARSFRDTMFLINEMVSKLIGSSPTLNVLTNIFENKTQYELVVLDSCYMPKAIAPPIQPVCLDKGFYNDQERLLFDPFVRAALSGIIELVPQNERAQSTVGRLLVQSRDKGIIGETYRKDRGFSYIRVPPLKKLVLDSGKLTKLDELLKELKAGGHRVLIYFQMTRMIDLMEEYLAYRQYKYLRLDGSSKIHDRRDMVEDWQTRSDIFVFLLSTRAGGLGINLTAADTVIFYDSDWNPTVDQQAMDRAHRLGQTKQVTVYRLITKGTIEERILQRAKQKDEIQKVVISGGEFKQVDFKSREIMSLLLEDDELEAKFKEQHLKRKADEEENKKKGRNNKRRKKDSNGSSSKSLEDLWHEGEPAMVETEGSGVTTPASSVGGTKRKRTNRATSTRTTAKGRAKPRTSGRTGGGGKTRTSTPI</sequence>
<dbReference type="PROSITE" id="PS51413">
    <property type="entry name" value="DBINO"/>
    <property type="match status" value="1"/>
</dbReference>
<dbReference type="STRING" id="1348612.A0A397IUT5"/>
<dbReference type="PROSITE" id="PS51194">
    <property type="entry name" value="HELICASE_CTER"/>
    <property type="match status" value="1"/>
</dbReference>
<name>A0A397IUT5_9GLOM</name>
<keyword evidence="6 14" id="KW-0378">Hydrolase</keyword>
<evidence type="ECO:0000256" key="14">
    <source>
        <dbReference type="RuleBase" id="RU368001"/>
    </source>
</evidence>
<dbReference type="GO" id="GO:0003677">
    <property type="term" value="F:DNA binding"/>
    <property type="evidence" value="ECO:0007669"/>
    <property type="project" value="UniProtKB-UniRule"/>
</dbReference>
<keyword evidence="7 14" id="KW-0067">ATP-binding</keyword>
<evidence type="ECO:0000256" key="10">
    <source>
        <dbReference type="ARBA" id="ARBA00023159"/>
    </source>
</evidence>
<evidence type="ECO:0000256" key="8">
    <source>
        <dbReference type="ARBA" id="ARBA00023015"/>
    </source>
</evidence>
<evidence type="ECO:0000256" key="12">
    <source>
        <dbReference type="ARBA" id="ARBA00023204"/>
    </source>
</evidence>
<feature type="region of interest" description="Disordered" evidence="16">
    <location>
        <begin position="242"/>
        <end position="440"/>
    </location>
</feature>
<keyword evidence="12 14" id="KW-0234">DNA repair</keyword>
<dbReference type="SUPFAM" id="SSF52540">
    <property type="entry name" value="P-loop containing nucleoside triphosphate hydrolases"/>
    <property type="match status" value="2"/>
</dbReference>
<dbReference type="InterPro" id="IPR027417">
    <property type="entry name" value="P-loop_NTPase"/>
</dbReference>
<feature type="compositionally biased region" description="Low complexity" evidence="16">
    <location>
        <begin position="93"/>
        <end position="102"/>
    </location>
</feature>
<evidence type="ECO:0000259" key="19">
    <source>
        <dbReference type="PROSITE" id="PS51413"/>
    </source>
</evidence>
<feature type="region of interest" description="Disordered" evidence="16">
    <location>
        <begin position="172"/>
        <end position="211"/>
    </location>
</feature>
<evidence type="ECO:0000259" key="18">
    <source>
        <dbReference type="PROSITE" id="PS51194"/>
    </source>
</evidence>
<dbReference type="EC" id="3.6.4.-" evidence="14"/>
<dbReference type="Pfam" id="PF00271">
    <property type="entry name" value="Helicase_C"/>
    <property type="match status" value="1"/>
</dbReference>
<comment type="catalytic activity">
    <reaction evidence="14">
        <text>ATP + H2O = ADP + phosphate + H(+)</text>
        <dbReference type="Rhea" id="RHEA:13065"/>
        <dbReference type="ChEBI" id="CHEBI:15377"/>
        <dbReference type="ChEBI" id="CHEBI:15378"/>
        <dbReference type="ChEBI" id="CHEBI:30616"/>
        <dbReference type="ChEBI" id="CHEBI:43474"/>
        <dbReference type="ChEBI" id="CHEBI:456216"/>
    </reaction>
</comment>
<dbReference type="EMBL" id="PQFF01000147">
    <property type="protein sequence ID" value="RHZ78787.1"/>
    <property type="molecule type" value="Genomic_DNA"/>
</dbReference>
<evidence type="ECO:0000313" key="21">
    <source>
        <dbReference type="Proteomes" id="UP000266861"/>
    </source>
</evidence>